<sequence>MDSEDIQPPYDICVIGDITGEADLPTAGKIGKLHPDKCGIPDPDKLGVSGSKLCAGLPGSCADLYDARLLLDSLPEIPPTASADAGRYSPTGWSDLPSDAEDTFFFSHEEAEDYRRDKRRRIIDRSREERLKSMRAEVGEEEEPIREEDEWGGSDEEADESQKELMRRTAAHILRSPNPAQLEMRILANHGADRRFAFLRGRWSRTWKIAKGRARLGFGKEKQAKEEEKPAALGGLTGYGDSDEESGSLFEAEPLAATEANAAVNDAMAAKSSSEEQPISTIISDNNPMHDIGSSSEEALKEARRARAREWAEKRRALKANTTSQ</sequence>
<organism evidence="2 3">
    <name type="scientific">Hermanssonia centrifuga</name>
    <dbReference type="NCBI Taxonomy" id="98765"/>
    <lineage>
        <taxon>Eukaryota</taxon>
        <taxon>Fungi</taxon>
        <taxon>Dikarya</taxon>
        <taxon>Basidiomycota</taxon>
        <taxon>Agaricomycotina</taxon>
        <taxon>Agaricomycetes</taxon>
        <taxon>Polyporales</taxon>
        <taxon>Meruliaceae</taxon>
        <taxon>Hermanssonia</taxon>
    </lineage>
</organism>
<feature type="region of interest" description="Disordered" evidence="1">
    <location>
        <begin position="266"/>
        <end position="305"/>
    </location>
</feature>
<gene>
    <name evidence="2" type="ORF">PHLCEN_2v8135</name>
</gene>
<evidence type="ECO:0000313" key="2">
    <source>
        <dbReference type="EMBL" id="PSR76911.1"/>
    </source>
</evidence>
<protein>
    <submittedName>
        <fullName evidence="2">Uncharacterized protein</fullName>
    </submittedName>
</protein>
<dbReference type="EMBL" id="MLYV02000825">
    <property type="protein sequence ID" value="PSR76911.1"/>
    <property type="molecule type" value="Genomic_DNA"/>
</dbReference>
<reference evidence="2 3" key="1">
    <citation type="submission" date="2018-02" db="EMBL/GenBank/DDBJ databases">
        <title>Genome sequence of the basidiomycete white-rot fungus Phlebia centrifuga.</title>
        <authorList>
            <person name="Granchi Z."/>
            <person name="Peng M."/>
            <person name="de Vries R.P."/>
            <person name="Hilden K."/>
            <person name="Makela M.R."/>
            <person name="Grigoriev I."/>
            <person name="Riley R."/>
        </authorList>
    </citation>
    <scope>NUCLEOTIDE SEQUENCE [LARGE SCALE GENOMIC DNA]</scope>
    <source>
        <strain evidence="2 3">FBCC195</strain>
    </source>
</reference>
<name>A0A2R6NUI4_9APHY</name>
<feature type="compositionally biased region" description="Basic and acidic residues" evidence="1">
    <location>
        <begin position="220"/>
        <end position="230"/>
    </location>
</feature>
<evidence type="ECO:0000256" key="1">
    <source>
        <dbReference type="SAM" id="MobiDB-lite"/>
    </source>
</evidence>
<dbReference type="STRING" id="98765.A0A2R6NUI4"/>
<feature type="region of interest" description="Disordered" evidence="1">
    <location>
        <begin position="131"/>
        <end position="163"/>
    </location>
</feature>
<proteinExistence type="predicted"/>
<feature type="compositionally biased region" description="Polar residues" evidence="1">
    <location>
        <begin position="271"/>
        <end position="287"/>
    </location>
</feature>
<dbReference type="AlphaFoldDB" id="A0A2R6NUI4"/>
<comment type="caution">
    <text evidence="2">The sequence shown here is derived from an EMBL/GenBank/DDBJ whole genome shotgun (WGS) entry which is preliminary data.</text>
</comment>
<evidence type="ECO:0000313" key="3">
    <source>
        <dbReference type="Proteomes" id="UP000186601"/>
    </source>
</evidence>
<dbReference type="OrthoDB" id="2552978at2759"/>
<keyword evidence="3" id="KW-1185">Reference proteome</keyword>
<feature type="compositionally biased region" description="Acidic residues" evidence="1">
    <location>
        <begin position="139"/>
        <end position="159"/>
    </location>
</feature>
<feature type="region of interest" description="Disordered" evidence="1">
    <location>
        <begin position="220"/>
        <end position="249"/>
    </location>
</feature>
<dbReference type="Proteomes" id="UP000186601">
    <property type="component" value="Unassembled WGS sequence"/>
</dbReference>
<accession>A0A2R6NUI4</accession>